<dbReference type="Proteomes" id="UP000236333">
    <property type="component" value="Unassembled WGS sequence"/>
</dbReference>
<keyword evidence="2" id="KW-1185">Reference proteome</keyword>
<sequence length="101" mass="11932">VCPQPPPLEAQRPGPSTFEQRHADILHKYKQAMNERTREFHQALARLHAEARSRGLPGATKRDVEAHFDKYRRLFEADNIIWKNALEQAYDHHQDHLKRLM</sequence>
<protein>
    <submittedName>
        <fullName evidence="1">Uncharacterized protein</fullName>
    </submittedName>
</protein>
<evidence type="ECO:0000313" key="1">
    <source>
        <dbReference type="EMBL" id="PNH12478.1"/>
    </source>
</evidence>
<dbReference type="AlphaFoldDB" id="A0A2J8AIZ0"/>
<name>A0A2J8AIZ0_9CHLO</name>
<proteinExistence type="predicted"/>
<dbReference type="EMBL" id="PGGS01000008">
    <property type="protein sequence ID" value="PNH12478.1"/>
    <property type="molecule type" value="Genomic_DNA"/>
</dbReference>
<evidence type="ECO:0000313" key="2">
    <source>
        <dbReference type="Proteomes" id="UP000236333"/>
    </source>
</evidence>
<comment type="caution">
    <text evidence="1">The sequence shown here is derived from an EMBL/GenBank/DDBJ whole genome shotgun (WGS) entry which is preliminary data.</text>
</comment>
<gene>
    <name evidence="1" type="ORF">TSOC_000556</name>
</gene>
<reference evidence="1 2" key="1">
    <citation type="journal article" date="2017" name="Mol. Biol. Evol.">
        <title>The 4-celled Tetrabaena socialis nuclear genome reveals the essential components for genetic control of cell number at the origin of multicellularity in the volvocine lineage.</title>
        <authorList>
            <person name="Featherston J."/>
            <person name="Arakaki Y."/>
            <person name="Hanschen E.R."/>
            <person name="Ferris P.J."/>
            <person name="Michod R.E."/>
            <person name="Olson B.J.S.C."/>
            <person name="Nozaki H."/>
            <person name="Durand P.M."/>
        </authorList>
    </citation>
    <scope>NUCLEOTIDE SEQUENCE [LARGE SCALE GENOMIC DNA]</scope>
    <source>
        <strain evidence="1 2">NIES-571</strain>
    </source>
</reference>
<organism evidence="1 2">
    <name type="scientific">Tetrabaena socialis</name>
    <dbReference type="NCBI Taxonomy" id="47790"/>
    <lineage>
        <taxon>Eukaryota</taxon>
        <taxon>Viridiplantae</taxon>
        <taxon>Chlorophyta</taxon>
        <taxon>core chlorophytes</taxon>
        <taxon>Chlorophyceae</taxon>
        <taxon>CS clade</taxon>
        <taxon>Chlamydomonadales</taxon>
        <taxon>Tetrabaenaceae</taxon>
        <taxon>Tetrabaena</taxon>
    </lineage>
</organism>
<feature type="non-terminal residue" evidence="1">
    <location>
        <position position="1"/>
    </location>
</feature>
<accession>A0A2J8AIZ0</accession>
<feature type="non-terminal residue" evidence="1">
    <location>
        <position position="101"/>
    </location>
</feature>